<feature type="region of interest" description="Disordered" evidence="5">
    <location>
        <begin position="231"/>
        <end position="250"/>
    </location>
</feature>
<dbReference type="InterPro" id="IPR013320">
    <property type="entry name" value="ConA-like_dom_sf"/>
</dbReference>
<evidence type="ECO:0000313" key="7">
    <source>
        <dbReference type="EMBL" id="MEK0306843.1"/>
    </source>
</evidence>
<dbReference type="Pfam" id="PF04616">
    <property type="entry name" value="Glyco_hydro_43"/>
    <property type="match status" value="1"/>
</dbReference>
<dbReference type="PANTHER" id="PTHR42812:SF12">
    <property type="entry name" value="BETA-XYLOSIDASE-RELATED"/>
    <property type="match status" value="1"/>
</dbReference>
<dbReference type="Proteomes" id="UP001373159">
    <property type="component" value="Unassembled WGS sequence"/>
</dbReference>
<dbReference type="SUPFAM" id="SSF49899">
    <property type="entry name" value="Concanavalin A-like lectins/glucanases"/>
    <property type="match status" value="1"/>
</dbReference>
<evidence type="ECO:0000259" key="6">
    <source>
        <dbReference type="Pfam" id="PF17851"/>
    </source>
</evidence>
<gene>
    <name evidence="7" type="ORF">V8P97_05120</name>
</gene>
<dbReference type="CDD" id="cd09000">
    <property type="entry name" value="GH43_SXA-like"/>
    <property type="match status" value="1"/>
</dbReference>
<sequence length="519" mass="58236">MKISNPVLRGFNPDPCLIRVDGDYYMACSTFEWWPGVSLYRSEDLAHWIPLPPPLDRTSQLDLKGVPSSGGVWAPDLSYADGLFWLVYANVRVVNGTFKDCTNYLVTSKRIEGPWSDPIRLNGVGFDASLFHDDDGCKYLVQQTWDFREYRPSFDGITLTRYDPDSRRLLPETARTIWAGTSAGVIEGPRLYKRAGLYYLFAAEGGTGYEHQESVARSTSLDAGSFQVMPGNPLLSDRDDPDSYLQKQGHGSLVETPKGQWYYASLCARPFRHGDEPASGPRGWCPLGRETAIQEVRWDADGWPRVVGGRSGLRYVQGPDDAPTVAGGEEGHSHDDFISDHLGRQWMTPRVPFGPAMGSLGHGCLRLKGQGSLCNTFDLSLVARRWQAPSFEAQVQVAFDPRTYMQMAGLTNYYNDRFWSWAYLTWDEARSCRVIEVAQHDWDRHTSLLRDRAVAVPDGVGSVWLRTVVRRDKYWYEYSFDGGRTHRLPVTLDAAVLSDDHAAQHEGGFFTGAFVGMAA</sequence>
<evidence type="ECO:0000256" key="2">
    <source>
        <dbReference type="ARBA" id="ARBA00022801"/>
    </source>
</evidence>
<comment type="caution">
    <text evidence="7">The sequence shown here is derived from an EMBL/GenBank/DDBJ whole genome shotgun (WGS) entry which is preliminary data.</text>
</comment>
<name>A0ABU8ZPV6_9BIFI</name>
<organism evidence="7 8">
    <name type="scientific">Bifidobacterium favimelis</name>
    <dbReference type="NCBI Taxonomy" id="3122979"/>
    <lineage>
        <taxon>Bacteria</taxon>
        <taxon>Bacillati</taxon>
        <taxon>Actinomycetota</taxon>
        <taxon>Actinomycetes</taxon>
        <taxon>Bifidobacteriales</taxon>
        <taxon>Bifidobacteriaceae</taxon>
        <taxon>Bifidobacterium</taxon>
    </lineage>
</organism>
<evidence type="ECO:0000313" key="8">
    <source>
        <dbReference type="Proteomes" id="UP001373159"/>
    </source>
</evidence>
<dbReference type="InterPro" id="IPR041542">
    <property type="entry name" value="GH43_C2"/>
</dbReference>
<dbReference type="RefSeq" id="WP_340469406.1">
    <property type="nucleotide sequence ID" value="NZ_JBANBB010000001.1"/>
</dbReference>
<evidence type="ECO:0000256" key="3">
    <source>
        <dbReference type="ARBA" id="ARBA00023295"/>
    </source>
</evidence>
<keyword evidence="2 4" id="KW-0378">Hydrolase</keyword>
<comment type="similarity">
    <text evidence="1 4">Belongs to the glycosyl hydrolase 43 family.</text>
</comment>
<dbReference type="SUPFAM" id="SSF75005">
    <property type="entry name" value="Arabinanase/levansucrase/invertase"/>
    <property type="match status" value="1"/>
</dbReference>
<keyword evidence="3 4" id="KW-0326">Glycosidase</keyword>
<dbReference type="Gene3D" id="2.115.10.20">
    <property type="entry name" value="Glycosyl hydrolase domain, family 43"/>
    <property type="match status" value="1"/>
</dbReference>
<feature type="domain" description="Beta-xylosidase C-terminal Concanavalin A-like" evidence="6">
    <location>
        <begin position="335"/>
        <end position="519"/>
    </location>
</feature>
<accession>A0ABU8ZPV6</accession>
<keyword evidence="8" id="KW-1185">Reference proteome</keyword>
<evidence type="ECO:0000256" key="5">
    <source>
        <dbReference type="SAM" id="MobiDB-lite"/>
    </source>
</evidence>
<dbReference type="PANTHER" id="PTHR42812">
    <property type="entry name" value="BETA-XYLOSIDASE"/>
    <property type="match status" value="1"/>
</dbReference>
<dbReference type="Pfam" id="PF17851">
    <property type="entry name" value="GH43_C2"/>
    <property type="match status" value="1"/>
</dbReference>
<dbReference type="InterPro" id="IPR023296">
    <property type="entry name" value="Glyco_hydro_beta-prop_sf"/>
</dbReference>
<dbReference type="InterPro" id="IPR051795">
    <property type="entry name" value="Glycosyl_Hydrlase_43"/>
</dbReference>
<dbReference type="GO" id="GO:0016787">
    <property type="term" value="F:hydrolase activity"/>
    <property type="evidence" value="ECO:0007669"/>
    <property type="project" value="UniProtKB-KW"/>
</dbReference>
<dbReference type="EMBL" id="JBANBB010000001">
    <property type="protein sequence ID" value="MEK0306843.1"/>
    <property type="molecule type" value="Genomic_DNA"/>
</dbReference>
<dbReference type="Gene3D" id="2.60.120.200">
    <property type="match status" value="1"/>
</dbReference>
<proteinExistence type="inferred from homology"/>
<dbReference type="InterPro" id="IPR006710">
    <property type="entry name" value="Glyco_hydro_43"/>
</dbReference>
<feature type="non-terminal residue" evidence="7">
    <location>
        <position position="519"/>
    </location>
</feature>
<reference evidence="7 8" key="1">
    <citation type="submission" date="2024-02" db="EMBL/GenBank/DDBJ databases">
        <title>Bifidobacterium honeyensis sp. nov., isolated from the comb honey.</title>
        <authorList>
            <person name="Liu W."/>
            <person name="Li Y."/>
        </authorList>
    </citation>
    <scope>NUCLEOTIDE SEQUENCE [LARGE SCALE GENOMIC DNA]</scope>
    <source>
        <strain evidence="7 8">IMAU50988</strain>
    </source>
</reference>
<protein>
    <submittedName>
        <fullName evidence="7">Glycoside hydrolase family 43 protein</fullName>
    </submittedName>
</protein>
<evidence type="ECO:0000256" key="4">
    <source>
        <dbReference type="RuleBase" id="RU361187"/>
    </source>
</evidence>
<evidence type="ECO:0000256" key="1">
    <source>
        <dbReference type="ARBA" id="ARBA00009865"/>
    </source>
</evidence>